<feature type="compositionally biased region" description="Basic and acidic residues" evidence="1">
    <location>
        <begin position="21"/>
        <end position="32"/>
    </location>
</feature>
<evidence type="ECO:0000256" key="1">
    <source>
        <dbReference type="SAM" id="MobiDB-lite"/>
    </source>
</evidence>
<feature type="region of interest" description="Disordered" evidence="1">
    <location>
        <begin position="63"/>
        <end position="99"/>
    </location>
</feature>
<gene>
    <name evidence="2" type="ORF">NEZAVI_LOCUS8410</name>
</gene>
<feature type="region of interest" description="Disordered" evidence="1">
    <location>
        <begin position="1"/>
        <end position="34"/>
    </location>
</feature>
<proteinExistence type="predicted"/>
<protein>
    <submittedName>
        <fullName evidence="2">Uncharacterized protein</fullName>
    </submittedName>
</protein>
<organism evidence="2 3">
    <name type="scientific">Nezara viridula</name>
    <name type="common">Southern green stink bug</name>
    <name type="synonym">Cimex viridulus</name>
    <dbReference type="NCBI Taxonomy" id="85310"/>
    <lineage>
        <taxon>Eukaryota</taxon>
        <taxon>Metazoa</taxon>
        <taxon>Ecdysozoa</taxon>
        <taxon>Arthropoda</taxon>
        <taxon>Hexapoda</taxon>
        <taxon>Insecta</taxon>
        <taxon>Pterygota</taxon>
        <taxon>Neoptera</taxon>
        <taxon>Paraneoptera</taxon>
        <taxon>Hemiptera</taxon>
        <taxon>Heteroptera</taxon>
        <taxon>Panheteroptera</taxon>
        <taxon>Pentatomomorpha</taxon>
        <taxon>Pentatomoidea</taxon>
        <taxon>Pentatomidae</taxon>
        <taxon>Pentatominae</taxon>
        <taxon>Nezara</taxon>
    </lineage>
</organism>
<dbReference type="AlphaFoldDB" id="A0A9P0HBK8"/>
<reference evidence="2" key="1">
    <citation type="submission" date="2022-01" db="EMBL/GenBank/DDBJ databases">
        <authorList>
            <person name="King R."/>
        </authorList>
    </citation>
    <scope>NUCLEOTIDE SEQUENCE</scope>
</reference>
<name>A0A9P0HBK8_NEZVI</name>
<keyword evidence="3" id="KW-1185">Reference proteome</keyword>
<evidence type="ECO:0000313" key="3">
    <source>
        <dbReference type="Proteomes" id="UP001152798"/>
    </source>
</evidence>
<dbReference type="EMBL" id="OV725080">
    <property type="protein sequence ID" value="CAH1398837.1"/>
    <property type="molecule type" value="Genomic_DNA"/>
</dbReference>
<sequence>MSPVQTRETCGIFAGPPRRGGRFERTRREGAVARRRGSPTIFTFNSAASAVHFPKVNTLTARSRTPFRPRRSGRSRRARGLQHQEEHTKRSTMQDPKGYYSLEQTFSEHLRLLT</sequence>
<dbReference type="Proteomes" id="UP001152798">
    <property type="component" value="Chromosome 4"/>
</dbReference>
<feature type="compositionally biased region" description="Basic residues" evidence="1">
    <location>
        <begin position="65"/>
        <end position="80"/>
    </location>
</feature>
<evidence type="ECO:0000313" key="2">
    <source>
        <dbReference type="EMBL" id="CAH1398837.1"/>
    </source>
</evidence>
<accession>A0A9P0HBK8</accession>